<dbReference type="EMBL" id="FNZA01000001">
    <property type="protein sequence ID" value="SEI74746.1"/>
    <property type="molecule type" value="Genomic_DNA"/>
</dbReference>
<protein>
    <submittedName>
        <fullName evidence="1">Uncharacterized protein</fullName>
    </submittedName>
</protein>
<sequence length="63" mass="7331">MWTGDHDLFVGRVTETWFDPEFYDEARLFQGEAPMYLGRSAYVKTTRERAVFGPEGLRVSRGK</sequence>
<accession>A0A1H6T677</accession>
<dbReference type="AlphaFoldDB" id="A0A1H6T677"/>
<evidence type="ECO:0000313" key="2">
    <source>
        <dbReference type="Proteomes" id="UP000199223"/>
    </source>
</evidence>
<reference evidence="2" key="1">
    <citation type="submission" date="2016-10" db="EMBL/GenBank/DDBJ databases">
        <authorList>
            <person name="Varghese N."/>
            <person name="Submissions S."/>
        </authorList>
    </citation>
    <scope>NUCLEOTIDE SEQUENCE [LARGE SCALE GENOMIC DNA]</scope>
    <source>
        <strain evidence="2">CGMCC 1.10218</strain>
    </source>
</reference>
<gene>
    <name evidence="1" type="ORF">SAMN04488058_101504</name>
</gene>
<dbReference type="SUPFAM" id="SSF50475">
    <property type="entry name" value="FMN-binding split barrel"/>
    <property type="match status" value="1"/>
</dbReference>
<dbReference type="InterPro" id="IPR012349">
    <property type="entry name" value="Split_barrel_FMN-bd"/>
</dbReference>
<dbReference type="STRING" id="856736.SAMN04488058_101504"/>
<dbReference type="Proteomes" id="UP000199223">
    <property type="component" value="Unassembled WGS sequence"/>
</dbReference>
<name>A0A1H6T677_9DEIO</name>
<proteinExistence type="predicted"/>
<organism evidence="1 2">
    <name type="scientific">Deinococcus reticulitermitis</name>
    <dbReference type="NCBI Taxonomy" id="856736"/>
    <lineage>
        <taxon>Bacteria</taxon>
        <taxon>Thermotogati</taxon>
        <taxon>Deinococcota</taxon>
        <taxon>Deinococci</taxon>
        <taxon>Deinococcales</taxon>
        <taxon>Deinococcaceae</taxon>
        <taxon>Deinococcus</taxon>
    </lineage>
</organism>
<dbReference type="Gene3D" id="2.30.110.10">
    <property type="entry name" value="Electron Transport, Fmn-binding Protein, Chain A"/>
    <property type="match status" value="1"/>
</dbReference>
<keyword evidence="2" id="KW-1185">Reference proteome</keyword>
<dbReference type="RefSeq" id="WP_245745183.1">
    <property type="nucleotide sequence ID" value="NZ_FNZA01000001.1"/>
</dbReference>
<evidence type="ECO:0000313" key="1">
    <source>
        <dbReference type="EMBL" id="SEI74746.1"/>
    </source>
</evidence>